<evidence type="ECO:0000256" key="3">
    <source>
        <dbReference type="ARBA" id="ARBA00022553"/>
    </source>
</evidence>
<dbReference type="PANTHER" id="PTHR46193:SF18">
    <property type="entry name" value="HEXITOL PHOSPHATASE B"/>
    <property type="match status" value="1"/>
</dbReference>
<dbReference type="RefSeq" id="WP_147579904.1">
    <property type="nucleotide sequence ID" value="NZ_JAOQJR010000003.1"/>
</dbReference>
<dbReference type="NCBIfam" id="TIGR02009">
    <property type="entry name" value="PGMB-YQAB-SF"/>
    <property type="match status" value="1"/>
</dbReference>
<evidence type="ECO:0000256" key="6">
    <source>
        <dbReference type="ARBA" id="ARBA00023235"/>
    </source>
</evidence>
<evidence type="ECO:0000256" key="1">
    <source>
        <dbReference type="ARBA" id="ARBA00001946"/>
    </source>
</evidence>
<evidence type="ECO:0000313" key="12">
    <source>
        <dbReference type="Proteomes" id="UP001208364"/>
    </source>
</evidence>
<keyword evidence="7" id="KW-0119">Carbohydrate metabolism</keyword>
<evidence type="ECO:0000256" key="8">
    <source>
        <dbReference type="ARBA" id="ARBA00044926"/>
    </source>
</evidence>
<dbReference type="SFLD" id="SFLDS00003">
    <property type="entry name" value="Haloacid_Dehalogenase"/>
    <property type="match status" value="1"/>
</dbReference>
<dbReference type="SFLD" id="SFLDG01135">
    <property type="entry name" value="C1.5.6:_HAD__Beta-PGM__Phospha"/>
    <property type="match status" value="1"/>
</dbReference>
<gene>
    <name evidence="11" type="primary">pgmB</name>
    <name evidence="11" type="ORF">OCV55_04235</name>
</gene>
<evidence type="ECO:0000256" key="9">
    <source>
        <dbReference type="ARBA" id="ARBA00044968"/>
    </source>
</evidence>
<dbReference type="Gene3D" id="3.40.50.1000">
    <property type="entry name" value="HAD superfamily/HAD-like"/>
    <property type="match status" value="1"/>
</dbReference>
<keyword evidence="5" id="KW-0460">Magnesium</keyword>
<dbReference type="Proteomes" id="UP001208364">
    <property type="component" value="Unassembled WGS sequence"/>
</dbReference>
<proteinExistence type="inferred from homology"/>
<evidence type="ECO:0000256" key="2">
    <source>
        <dbReference type="ARBA" id="ARBA00006171"/>
    </source>
</evidence>
<dbReference type="InterPro" id="IPR036412">
    <property type="entry name" value="HAD-like_sf"/>
</dbReference>
<reference evidence="11 12" key="1">
    <citation type="journal article" date="2021" name="ISME Commun">
        <title>Automated analysis of genomic sequences facilitates high-throughput and comprehensive description of bacteria.</title>
        <authorList>
            <person name="Hitch T.C.A."/>
        </authorList>
    </citation>
    <scope>NUCLEOTIDE SEQUENCE [LARGE SCALE GENOMIC DNA]</scope>
    <source>
        <strain evidence="11 12">H4_15</strain>
    </source>
</reference>
<dbReference type="SUPFAM" id="SSF56784">
    <property type="entry name" value="HAD-like"/>
    <property type="match status" value="1"/>
</dbReference>
<evidence type="ECO:0000256" key="10">
    <source>
        <dbReference type="ARBA" id="ARBA00044991"/>
    </source>
</evidence>
<comment type="similarity">
    <text evidence="2">Belongs to the HAD-like hydrolase superfamily. CbbY/CbbZ/Gph/YieH family.</text>
</comment>
<evidence type="ECO:0000256" key="4">
    <source>
        <dbReference type="ARBA" id="ARBA00022723"/>
    </source>
</evidence>
<evidence type="ECO:0000256" key="5">
    <source>
        <dbReference type="ARBA" id="ARBA00022842"/>
    </source>
</evidence>
<comment type="cofactor">
    <cofactor evidence="1">
        <name>Mg(2+)</name>
        <dbReference type="ChEBI" id="CHEBI:18420"/>
    </cofactor>
</comment>
<keyword evidence="4" id="KW-0479">Metal-binding</keyword>
<comment type="catalytic activity">
    <reaction evidence="8">
        <text>beta-D-glucose 1-phosphate = beta-D-glucose 6-phosphate</text>
        <dbReference type="Rhea" id="RHEA:20113"/>
        <dbReference type="ChEBI" id="CHEBI:57684"/>
        <dbReference type="ChEBI" id="CHEBI:58247"/>
        <dbReference type="EC" id="5.4.2.6"/>
    </reaction>
</comment>
<comment type="caution">
    <text evidence="11">The sequence shown here is derived from an EMBL/GenBank/DDBJ whole genome shotgun (WGS) entry which is preliminary data.</text>
</comment>
<name>A0ABT2STE2_9FIRM</name>
<organism evidence="11 12">
    <name type="scientific">[Clostridium] ammoniilyticum</name>
    <dbReference type="NCBI Taxonomy" id="2981784"/>
    <lineage>
        <taxon>Bacteria</taxon>
        <taxon>Bacillati</taxon>
        <taxon>Bacillota</taxon>
        <taxon>Erysipelotrichia</taxon>
        <taxon>Erysipelotrichales</taxon>
        <taxon>Coprobacillaceae</taxon>
        <taxon>Faecalibacillus</taxon>
    </lineage>
</organism>
<dbReference type="InterPro" id="IPR010972">
    <property type="entry name" value="Beta-PGM"/>
</dbReference>
<keyword evidence="6 11" id="KW-0413">Isomerase</keyword>
<keyword evidence="12" id="KW-1185">Reference proteome</keyword>
<dbReference type="Pfam" id="PF00702">
    <property type="entry name" value="Hydrolase"/>
    <property type="match status" value="1"/>
</dbReference>
<dbReference type="SFLD" id="SFLDG01129">
    <property type="entry name" value="C1.5:_HAD__Beta-PGM__Phosphata"/>
    <property type="match status" value="1"/>
</dbReference>
<accession>A0ABT2STE2</accession>
<dbReference type="GO" id="GO:0008801">
    <property type="term" value="F:beta-phosphoglucomutase activity"/>
    <property type="evidence" value="ECO:0007669"/>
    <property type="project" value="UniProtKB-EC"/>
</dbReference>
<dbReference type="InterPro" id="IPR023198">
    <property type="entry name" value="PGP-like_dom2"/>
</dbReference>
<evidence type="ECO:0000313" key="11">
    <source>
        <dbReference type="EMBL" id="MCU6737886.1"/>
    </source>
</evidence>
<dbReference type="EMBL" id="JAOQJR010000003">
    <property type="protein sequence ID" value="MCU6737886.1"/>
    <property type="molecule type" value="Genomic_DNA"/>
</dbReference>
<dbReference type="InterPro" id="IPR051600">
    <property type="entry name" value="Beta-PGM-like"/>
</dbReference>
<dbReference type="CDD" id="cd02598">
    <property type="entry name" value="HAD_BPGM"/>
    <property type="match status" value="1"/>
</dbReference>
<dbReference type="NCBIfam" id="TIGR01509">
    <property type="entry name" value="HAD-SF-IA-v3"/>
    <property type="match status" value="1"/>
</dbReference>
<dbReference type="Gene3D" id="1.10.150.240">
    <property type="entry name" value="Putative phosphatase, domain 2"/>
    <property type="match status" value="1"/>
</dbReference>
<dbReference type="EC" id="5.4.2.6" evidence="9"/>
<protein>
    <recommendedName>
        <fullName evidence="10">Beta-phosphoglucomutase</fullName>
        <ecNumber evidence="9">5.4.2.6</ecNumber>
    </recommendedName>
</protein>
<dbReference type="InterPro" id="IPR006439">
    <property type="entry name" value="HAD-SF_hydro_IA"/>
</dbReference>
<dbReference type="InterPro" id="IPR010976">
    <property type="entry name" value="B-phosphoglucomutase_hydrolase"/>
</dbReference>
<dbReference type="NCBIfam" id="TIGR01549">
    <property type="entry name" value="HAD-SF-IA-v1"/>
    <property type="match status" value="1"/>
</dbReference>
<dbReference type="InterPro" id="IPR023214">
    <property type="entry name" value="HAD_sf"/>
</dbReference>
<sequence>MIDTIIFDLDGVICSTDHYHYLAWKKLSDELHISFDEKDNEKLRGVSRMESLDIILEKSSQTYSQVEKEEFANKKNTLYQQYLKQMTPSDLSVEVKETLDQLRNKGYRLAIGSSSKNTKLILKQLGLENYFDAICDGTMIQYSKPHPEVFMKAADLLGKNYKNCLVVEDALAGCIAAKSASMHVAAISSAYGSPYADYHLNTFKDLLEINNK</sequence>
<dbReference type="PANTHER" id="PTHR46193">
    <property type="entry name" value="6-PHOSPHOGLUCONATE PHOSPHATASE"/>
    <property type="match status" value="1"/>
</dbReference>
<keyword evidence="3" id="KW-0597">Phosphoprotein</keyword>
<evidence type="ECO:0000256" key="7">
    <source>
        <dbReference type="ARBA" id="ARBA00023277"/>
    </source>
</evidence>
<dbReference type="NCBIfam" id="TIGR01990">
    <property type="entry name" value="bPGM"/>
    <property type="match status" value="1"/>
</dbReference>